<evidence type="ECO:0000313" key="2">
    <source>
        <dbReference type="EMBL" id="CAH9119192.1"/>
    </source>
</evidence>
<feature type="region of interest" description="Disordered" evidence="1">
    <location>
        <begin position="38"/>
        <end position="58"/>
    </location>
</feature>
<keyword evidence="3" id="KW-1185">Reference proteome</keyword>
<comment type="caution">
    <text evidence="2">The sequence shown here is derived from an EMBL/GenBank/DDBJ whole genome shotgun (WGS) entry which is preliminary data.</text>
</comment>
<dbReference type="EMBL" id="CAMAPE010000079">
    <property type="protein sequence ID" value="CAH9119192.1"/>
    <property type="molecule type" value="Genomic_DNA"/>
</dbReference>
<protein>
    <submittedName>
        <fullName evidence="2">Uncharacterized protein</fullName>
    </submittedName>
</protein>
<evidence type="ECO:0000256" key="1">
    <source>
        <dbReference type="SAM" id="MobiDB-lite"/>
    </source>
</evidence>
<organism evidence="2 3">
    <name type="scientific">Cuscuta europaea</name>
    <name type="common">European dodder</name>
    <dbReference type="NCBI Taxonomy" id="41803"/>
    <lineage>
        <taxon>Eukaryota</taxon>
        <taxon>Viridiplantae</taxon>
        <taxon>Streptophyta</taxon>
        <taxon>Embryophyta</taxon>
        <taxon>Tracheophyta</taxon>
        <taxon>Spermatophyta</taxon>
        <taxon>Magnoliopsida</taxon>
        <taxon>eudicotyledons</taxon>
        <taxon>Gunneridae</taxon>
        <taxon>Pentapetalae</taxon>
        <taxon>asterids</taxon>
        <taxon>lamiids</taxon>
        <taxon>Solanales</taxon>
        <taxon>Convolvulaceae</taxon>
        <taxon>Cuscuteae</taxon>
        <taxon>Cuscuta</taxon>
        <taxon>Cuscuta subgen. Cuscuta</taxon>
    </lineage>
</organism>
<accession>A0A9P0ZXY6</accession>
<evidence type="ECO:0000313" key="3">
    <source>
        <dbReference type="Proteomes" id="UP001152484"/>
    </source>
</evidence>
<dbReference type="AlphaFoldDB" id="A0A9P0ZXY6"/>
<reference evidence="2" key="1">
    <citation type="submission" date="2022-07" db="EMBL/GenBank/DDBJ databases">
        <authorList>
            <person name="Macas J."/>
            <person name="Novak P."/>
            <person name="Neumann P."/>
        </authorList>
    </citation>
    <scope>NUCLEOTIDE SEQUENCE</scope>
</reference>
<gene>
    <name evidence="2" type="ORF">CEURO_LOCUS22213</name>
</gene>
<sequence length="104" mass="12164">MEEKLVILGSPPLGSIDRAATTFIDQIRLHLHRPDLPPHAAARYVNPNRKPLIDPTTSLRRYHRQRMPHSHKTLASVRYPYQWLFSPRHTNRTESTIGPRRRAK</sequence>
<dbReference type="Proteomes" id="UP001152484">
    <property type="component" value="Unassembled WGS sequence"/>
</dbReference>
<proteinExistence type="predicted"/>
<name>A0A9P0ZXY6_CUSEU</name>